<evidence type="ECO:0000259" key="12">
    <source>
        <dbReference type="Pfam" id="PF07992"/>
    </source>
</evidence>
<dbReference type="GO" id="GO:0005829">
    <property type="term" value="C:cytosol"/>
    <property type="evidence" value="ECO:0007669"/>
    <property type="project" value="TreeGrafter"/>
</dbReference>
<dbReference type="InterPro" id="IPR023753">
    <property type="entry name" value="FAD/NAD-binding_dom"/>
</dbReference>
<evidence type="ECO:0000256" key="8">
    <source>
        <dbReference type="PIRSR" id="PIRSR000350-3"/>
    </source>
</evidence>
<feature type="binding site" evidence="8">
    <location>
        <position position="310"/>
    </location>
    <ligand>
        <name>FAD</name>
        <dbReference type="ChEBI" id="CHEBI:57692"/>
    </ligand>
</feature>
<feature type="domain" description="FAD/NAD(P)-binding" evidence="12">
    <location>
        <begin position="8"/>
        <end position="325"/>
    </location>
</feature>
<dbReference type="PIRSF" id="PIRSF000350">
    <property type="entry name" value="Mercury_reductase_MerA"/>
    <property type="match status" value="1"/>
</dbReference>
<organism evidence="13 14">
    <name type="scientific">Prochlorococcus marinus (strain MIT 9211)</name>
    <dbReference type="NCBI Taxonomy" id="93059"/>
    <lineage>
        <taxon>Bacteria</taxon>
        <taxon>Bacillati</taxon>
        <taxon>Cyanobacteriota</taxon>
        <taxon>Cyanophyceae</taxon>
        <taxon>Synechococcales</taxon>
        <taxon>Prochlorococcaceae</taxon>
        <taxon>Prochlorococcus</taxon>
    </lineage>
</organism>
<feature type="domain" description="Pyridine nucleotide-disulphide oxidoreductase dimerisation" evidence="11">
    <location>
        <begin position="345"/>
        <end position="455"/>
    </location>
</feature>
<feature type="binding site" evidence="8">
    <location>
        <position position="54"/>
    </location>
    <ligand>
        <name>FAD</name>
        <dbReference type="ChEBI" id="CHEBI:57692"/>
    </ligand>
</feature>
<dbReference type="KEGG" id="pmj:P9211_05711"/>
<dbReference type="GO" id="GO:0050660">
    <property type="term" value="F:flavin adenine dinucleotide binding"/>
    <property type="evidence" value="ECO:0007669"/>
    <property type="project" value="InterPro"/>
</dbReference>
<reference evidence="13 14" key="1">
    <citation type="journal article" date="2007" name="PLoS Genet.">
        <title>Patterns and implications of gene gain and loss in the evolution of Prochlorococcus.</title>
        <authorList>
            <person name="Kettler G.C."/>
            <person name="Martiny A.C."/>
            <person name="Huang K."/>
            <person name="Zucker J."/>
            <person name="Coleman M.L."/>
            <person name="Rodrigue S."/>
            <person name="Chen F."/>
            <person name="Lapidus A."/>
            <person name="Ferriera S."/>
            <person name="Johnson J."/>
            <person name="Steglich C."/>
            <person name="Church G.M."/>
            <person name="Richardson P."/>
            <person name="Chisholm S.W."/>
        </authorList>
    </citation>
    <scope>NUCLEOTIDE SEQUENCE [LARGE SCALE GENOMIC DNA]</scope>
    <source>
        <strain evidence="14">MIT 9211</strain>
    </source>
</reference>
<dbReference type="HOGENOM" id="CLU_016755_2_0_3"/>
<dbReference type="Pfam" id="PF07992">
    <property type="entry name" value="Pyr_redox_2"/>
    <property type="match status" value="1"/>
</dbReference>
<evidence type="ECO:0000256" key="4">
    <source>
        <dbReference type="ARBA" id="ARBA00023002"/>
    </source>
</evidence>
<keyword evidence="8" id="KW-0520">NAD</keyword>
<keyword evidence="6 10" id="KW-0676">Redox-active center</keyword>
<dbReference type="GO" id="GO:0034599">
    <property type="term" value="P:cellular response to oxidative stress"/>
    <property type="evidence" value="ECO:0007669"/>
    <property type="project" value="TreeGrafter"/>
</dbReference>
<dbReference type="eggNOG" id="COG1249">
    <property type="taxonomic scope" value="Bacteria"/>
</dbReference>
<keyword evidence="5" id="KW-1015">Disulfide bond</keyword>
<dbReference type="GO" id="GO:0006749">
    <property type="term" value="P:glutathione metabolic process"/>
    <property type="evidence" value="ECO:0007669"/>
    <property type="project" value="TreeGrafter"/>
</dbReference>
<evidence type="ECO:0000256" key="10">
    <source>
        <dbReference type="RuleBase" id="RU003691"/>
    </source>
</evidence>
<feature type="binding site" evidence="8">
    <location>
        <position position="117"/>
    </location>
    <ligand>
        <name>FAD</name>
        <dbReference type="ChEBI" id="CHEBI:57692"/>
    </ligand>
</feature>
<evidence type="ECO:0000256" key="5">
    <source>
        <dbReference type="ARBA" id="ARBA00023157"/>
    </source>
</evidence>
<dbReference type="STRING" id="93059.P9211_05711"/>
<evidence type="ECO:0000256" key="6">
    <source>
        <dbReference type="ARBA" id="ARBA00023284"/>
    </source>
</evidence>
<evidence type="ECO:0000313" key="14">
    <source>
        <dbReference type="Proteomes" id="UP000000788"/>
    </source>
</evidence>
<dbReference type="PRINTS" id="PR00368">
    <property type="entry name" value="FADPNR"/>
</dbReference>
<keyword evidence="3 8" id="KW-0274">FAD</keyword>
<evidence type="ECO:0000256" key="1">
    <source>
        <dbReference type="ARBA" id="ARBA00007532"/>
    </source>
</evidence>
<dbReference type="InterPro" id="IPR004099">
    <property type="entry name" value="Pyr_nucl-diS_OxRdtase_dimer"/>
</dbReference>
<dbReference type="InterPro" id="IPR016156">
    <property type="entry name" value="FAD/NAD-linked_Rdtase_dimer_sf"/>
</dbReference>
<dbReference type="AlphaFoldDB" id="A9BEJ2"/>
<evidence type="ECO:0000313" key="13">
    <source>
        <dbReference type="EMBL" id="ABX08502.1"/>
    </source>
</evidence>
<dbReference type="Gene3D" id="3.50.50.60">
    <property type="entry name" value="FAD/NAD(P)-binding domain"/>
    <property type="match status" value="1"/>
</dbReference>
<dbReference type="InterPro" id="IPR046952">
    <property type="entry name" value="GSHR/TRXR-like"/>
</dbReference>
<keyword evidence="8" id="KW-0547">Nucleotide-binding</keyword>
<keyword evidence="2 10" id="KW-0285">Flavoprotein</keyword>
<feature type="binding site" evidence="8">
    <location>
        <position position="270"/>
    </location>
    <ligand>
        <name>NAD(+)</name>
        <dbReference type="ChEBI" id="CHEBI:57540"/>
    </ligand>
</feature>
<dbReference type="SUPFAM" id="SSF51905">
    <property type="entry name" value="FAD/NAD(P)-binding domain"/>
    <property type="match status" value="1"/>
</dbReference>
<keyword evidence="4 10" id="KW-0560">Oxidoreductase</keyword>
<comment type="similarity">
    <text evidence="1 10">Belongs to the class-I pyridine nucleotide-disulfide oxidoreductase family.</text>
</comment>
<dbReference type="EMBL" id="CP000878">
    <property type="protein sequence ID" value="ABX08502.1"/>
    <property type="molecule type" value="Genomic_DNA"/>
</dbReference>
<protein>
    <submittedName>
        <fullName evidence="13">Probable glutathione reductase (NADPH)</fullName>
        <ecNumber evidence="13">1.8.1.7</ecNumber>
    </submittedName>
</protein>
<feature type="active site" description="Proton acceptor" evidence="7">
    <location>
        <position position="445"/>
    </location>
</feature>
<dbReference type="InterPro" id="IPR012999">
    <property type="entry name" value="Pyr_OxRdtase_I_AS"/>
</dbReference>
<dbReference type="PANTHER" id="PTHR42737:SF2">
    <property type="entry name" value="GLUTATHIONE REDUCTASE"/>
    <property type="match status" value="1"/>
</dbReference>
<dbReference type="Pfam" id="PF02852">
    <property type="entry name" value="Pyr_redox_dim"/>
    <property type="match status" value="1"/>
</dbReference>
<feature type="binding site" evidence="8">
    <location>
        <begin position="183"/>
        <end position="190"/>
    </location>
    <ligand>
        <name>NAD(+)</name>
        <dbReference type="ChEBI" id="CHEBI:57540"/>
    </ligand>
</feature>
<dbReference type="PRINTS" id="PR00411">
    <property type="entry name" value="PNDRDTASEI"/>
</dbReference>
<dbReference type="Proteomes" id="UP000000788">
    <property type="component" value="Chromosome"/>
</dbReference>
<name>A9BEJ2_PROM4</name>
<dbReference type="EC" id="1.8.1.7" evidence="13"/>
<dbReference type="PANTHER" id="PTHR42737">
    <property type="entry name" value="GLUTATHIONE REDUCTASE"/>
    <property type="match status" value="1"/>
</dbReference>
<keyword evidence="14" id="KW-1185">Reference proteome</keyword>
<dbReference type="NCBIfam" id="NF004776">
    <property type="entry name" value="PRK06116.1"/>
    <property type="match status" value="1"/>
</dbReference>
<dbReference type="SUPFAM" id="SSF55424">
    <property type="entry name" value="FAD/NAD-linked reductases, dimerisation (C-terminal) domain"/>
    <property type="match status" value="1"/>
</dbReference>
<gene>
    <name evidence="13" type="primary">gor</name>
    <name evidence="13" type="ordered locus">P9211_05711</name>
</gene>
<comment type="cofactor">
    <cofactor evidence="8">
        <name>FAD</name>
        <dbReference type="ChEBI" id="CHEBI:57692"/>
    </cofactor>
    <text evidence="8">Binds 1 FAD per subunit.</text>
</comment>
<evidence type="ECO:0000256" key="9">
    <source>
        <dbReference type="PIRSR" id="PIRSR000350-4"/>
    </source>
</evidence>
<dbReference type="InterPro" id="IPR001100">
    <property type="entry name" value="Pyr_nuc-diS_OxRdtase"/>
</dbReference>
<dbReference type="PROSITE" id="PS00076">
    <property type="entry name" value="PYRIDINE_REDOX_1"/>
    <property type="match status" value="1"/>
</dbReference>
<evidence type="ECO:0000256" key="2">
    <source>
        <dbReference type="ARBA" id="ARBA00022630"/>
    </source>
</evidence>
<sequence>MNLLKDTFDLIVLGAGSGGLAAAKRAASHGARVAIVEGDRVGGTCVIRGCVPKKLLVYGSQYDEYLKDSHYFGIEISRSSIDSSVLLNNVRREVDRLNRLHVELLEKSGVEIISGWGSITSPTSISVISSDKSKKNKEIHARNILIAVGGRPVRPDIPGAALGWVSDDMFLQKNWPEKVVIVGAGFIACEFSCIMNGLGVEVVQLVRGNTLLKGFDQELSLFLEENMRKEGIDLQFQKTLSALEGCQGDLKVLLQCNEAIDCGGVLFATGRKPFLDGLNLDKIGIVQEAERIKVDSGNATNIANIFAIGDVAGHVQLTPVAVEEGRVLADNLFSGTHRKVKYNLIPKAVFSKPEIASIGLSENEALDKFGGGNVQVYRSKFRPMSQSLQKSERRCLLKLVVDVKTDKILGCQMAGEHSAEIIQMASIAISMGATKLDFDQTMALHPTIAEEFVTMR</sequence>
<proteinExistence type="inferred from homology"/>
<evidence type="ECO:0000256" key="7">
    <source>
        <dbReference type="PIRSR" id="PIRSR000350-2"/>
    </source>
</evidence>
<evidence type="ECO:0000259" key="11">
    <source>
        <dbReference type="Pfam" id="PF02852"/>
    </source>
</evidence>
<dbReference type="GO" id="GO:0004362">
    <property type="term" value="F:glutathione-disulfide reductase (NADPH) activity"/>
    <property type="evidence" value="ECO:0007669"/>
    <property type="project" value="UniProtKB-EC"/>
</dbReference>
<feature type="disulfide bond" description="Redox-active" evidence="9">
    <location>
        <begin position="45"/>
        <end position="50"/>
    </location>
</feature>
<evidence type="ECO:0000256" key="3">
    <source>
        <dbReference type="ARBA" id="ARBA00022827"/>
    </source>
</evidence>
<dbReference type="GO" id="GO:0045454">
    <property type="term" value="P:cell redox homeostasis"/>
    <property type="evidence" value="ECO:0007669"/>
    <property type="project" value="InterPro"/>
</dbReference>
<dbReference type="InterPro" id="IPR036188">
    <property type="entry name" value="FAD/NAD-bd_sf"/>
</dbReference>
<accession>A9BEJ2</accession>